<accession>A0ABW3TVM7</accession>
<protein>
    <submittedName>
        <fullName evidence="2">Uncharacterized protein</fullName>
    </submittedName>
</protein>
<feature type="transmembrane region" description="Helical" evidence="1">
    <location>
        <begin position="34"/>
        <end position="54"/>
    </location>
</feature>
<sequence length="244" mass="28507">MPSTQSKWYIKLGCLSPIIGILALIYLLNQQIYLPGYIIFFIFFGLAVLFLYLSNQSEEKEKKKQIDHLQSIVPKDTSYVESHAFISYDLLSKIAVDEKKRRIYFWSPVQSGQAPVKRAYLNMPYDISSYRYENLLAIEIYENGMLQKGAINQNEKTGEKITALGQTIDHQQQSFSKLRKVIHRKVSTLEMKIIIDDAKQPVRVIRFYSNIDKRLKKDSSEYIAIKKEADHWLHLLTFLMEQSE</sequence>
<feature type="transmembrane region" description="Helical" evidence="1">
    <location>
        <begin position="9"/>
        <end position="28"/>
    </location>
</feature>
<organism evidence="2 3">
    <name type="scientific">Sporosarcina contaminans</name>
    <dbReference type="NCBI Taxonomy" id="633403"/>
    <lineage>
        <taxon>Bacteria</taxon>
        <taxon>Bacillati</taxon>
        <taxon>Bacillota</taxon>
        <taxon>Bacilli</taxon>
        <taxon>Bacillales</taxon>
        <taxon>Caryophanaceae</taxon>
        <taxon>Sporosarcina</taxon>
    </lineage>
</organism>
<reference evidence="3" key="1">
    <citation type="journal article" date="2019" name="Int. J. Syst. Evol. Microbiol.">
        <title>The Global Catalogue of Microorganisms (GCM) 10K type strain sequencing project: providing services to taxonomists for standard genome sequencing and annotation.</title>
        <authorList>
            <consortium name="The Broad Institute Genomics Platform"/>
            <consortium name="The Broad Institute Genome Sequencing Center for Infectious Disease"/>
            <person name="Wu L."/>
            <person name="Ma J."/>
        </authorList>
    </citation>
    <scope>NUCLEOTIDE SEQUENCE [LARGE SCALE GENOMIC DNA]</scope>
    <source>
        <strain evidence="3">CCUG 53915</strain>
    </source>
</reference>
<dbReference type="Proteomes" id="UP001597231">
    <property type="component" value="Unassembled WGS sequence"/>
</dbReference>
<proteinExistence type="predicted"/>
<name>A0ABW3TVM7_9BACL</name>
<evidence type="ECO:0000256" key="1">
    <source>
        <dbReference type="SAM" id="Phobius"/>
    </source>
</evidence>
<comment type="caution">
    <text evidence="2">The sequence shown here is derived from an EMBL/GenBank/DDBJ whole genome shotgun (WGS) entry which is preliminary data.</text>
</comment>
<evidence type="ECO:0000313" key="2">
    <source>
        <dbReference type="EMBL" id="MFD1204800.1"/>
    </source>
</evidence>
<dbReference type="EMBL" id="JBHTLT010000032">
    <property type="protein sequence ID" value="MFD1204800.1"/>
    <property type="molecule type" value="Genomic_DNA"/>
</dbReference>
<evidence type="ECO:0000313" key="3">
    <source>
        <dbReference type="Proteomes" id="UP001597231"/>
    </source>
</evidence>
<dbReference type="RefSeq" id="WP_336822176.1">
    <property type="nucleotide sequence ID" value="NZ_JBHTLT010000032.1"/>
</dbReference>
<keyword evidence="1" id="KW-0472">Membrane</keyword>
<gene>
    <name evidence="2" type="ORF">ACFQ38_06775</name>
</gene>
<keyword evidence="1" id="KW-0812">Transmembrane</keyword>
<keyword evidence="3" id="KW-1185">Reference proteome</keyword>
<keyword evidence="1" id="KW-1133">Transmembrane helix</keyword>